<gene>
    <name evidence="1" type="ORF">PSON_ATCC_30995.1.T1100055</name>
</gene>
<dbReference type="OrthoDB" id="294949at2759"/>
<dbReference type="Proteomes" id="UP000692954">
    <property type="component" value="Unassembled WGS sequence"/>
</dbReference>
<accession>A0A8S1QJB4</accession>
<reference evidence="1" key="1">
    <citation type="submission" date="2021-01" db="EMBL/GenBank/DDBJ databases">
        <authorList>
            <consortium name="Genoscope - CEA"/>
            <person name="William W."/>
        </authorList>
    </citation>
    <scope>NUCLEOTIDE SEQUENCE</scope>
</reference>
<dbReference type="AlphaFoldDB" id="A0A8S1QJB4"/>
<name>A0A8S1QJB4_9CILI</name>
<evidence type="ECO:0000313" key="1">
    <source>
        <dbReference type="EMBL" id="CAD8116128.1"/>
    </source>
</evidence>
<comment type="caution">
    <text evidence="1">The sequence shown here is derived from an EMBL/GenBank/DDBJ whole genome shotgun (WGS) entry which is preliminary data.</text>
</comment>
<dbReference type="EMBL" id="CAJJDN010000110">
    <property type="protein sequence ID" value="CAD8116128.1"/>
    <property type="molecule type" value="Genomic_DNA"/>
</dbReference>
<keyword evidence="2" id="KW-1185">Reference proteome</keyword>
<evidence type="ECO:0000313" key="2">
    <source>
        <dbReference type="Proteomes" id="UP000692954"/>
    </source>
</evidence>
<organism evidence="1 2">
    <name type="scientific">Paramecium sonneborni</name>
    <dbReference type="NCBI Taxonomy" id="65129"/>
    <lineage>
        <taxon>Eukaryota</taxon>
        <taxon>Sar</taxon>
        <taxon>Alveolata</taxon>
        <taxon>Ciliophora</taxon>
        <taxon>Intramacronucleata</taxon>
        <taxon>Oligohymenophorea</taxon>
        <taxon>Peniculida</taxon>
        <taxon>Parameciidae</taxon>
        <taxon>Paramecium</taxon>
    </lineage>
</organism>
<protein>
    <submittedName>
        <fullName evidence="1">Uncharacterized protein</fullName>
    </submittedName>
</protein>
<sequence>MNQNDKSKGSEKQEINSMQSLEEPQTIVCRGQFKKEIYILVDKSFGDKMTYLNVLRYKSALAKKILRT</sequence>
<proteinExistence type="predicted"/>